<sequence>MTTRSGSWIAMPPQPLDGVLPQLLAVIAAALERRRQRERLAALDPRLLRDIGVSVEEAWRESRRPFWQR</sequence>
<evidence type="ECO:0000313" key="2">
    <source>
        <dbReference type="EMBL" id="MBR0661134.1"/>
    </source>
</evidence>
<organism evidence="2 5">
    <name type="scientific">Neoroseomonas oryzicola</name>
    <dbReference type="NCBI Taxonomy" id="535904"/>
    <lineage>
        <taxon>Bacteria</taxon>
        <taxon>Pseudomonadati</taxon>
        <taxon>Pseudomonadota</taxon>
        <taxon>Alphaproteobacteria</taxon>
        <taxon>Acetobacterales</taxon>
        <taxon>Acetobacteraceae</taxon>
        <taxon>Neoroseomonas</taxon>
    </lineage>
</organism>
<feature type="domain" description="YjiS-like" evidence="1">
    <location>
        <begin position="23"/>
        <end position="58"/>
    </location>
</feature>
<proteinExistence type="predicted"/>
<protein>
    <submittedName>
        <fullName evidence="2">DUF1127 domain-containing protein</fullName>
    </submittedName>
</protein>
<dbReference type="AlphaFoldDB" id="A0A9X9WLC4"/>
<dbReference type="Pfam" id="PF06568">
    <property type="entry name" value="YjiS-like"/>
    <property type="match status" value="1"/>
</dbReference>
<dbReference type="InterPro" id="IPR009506">
    <property type="entry name" value="YjiS-like"/>
</dbReference>
<accession>A0A9X9WLC4</accession>
<reference evidence="3 4" key="2">
    <citation type="submission" date="2020-02" db="EMBL/GenBank/DDBJ databases">
        <authorList>
            <person name="Sun Q."/>
            <person name="Inoue M."/>
        </authorList>
    </citation>
    <scope>NUCLEOTIDE SEQUENCE [LARGE SCALE GENOMIC DNA]</scope>
    <source>
        <strain evidence="3 4">KCTC 22478</strain>
    </source>
</reference>
<gene>
    <name evidence="3" type="ORF">GWK15_02950</name>
    <name evidence="2" type="ORF">GXW75_17895</name>
</gene>
<dbReference type="Proteomes" id="UP001138708">
    <property type="component" value="Unassembled WGS sequence"/>
</dbReference>
<evidence type="ECO:0000259" key="1">
    <source>
        <dbReference type="Pfam" id="PF06568"/>
    </source>
</evidence>
<reference evidence="2" key="1">
    <citation type="submission" date="2020-01" db="EMBL/GenBank/DDBJ databases">
        <authorList>
            <person name="Rat A."/>
        </authorList>
    </citation>
    <scope>NUCLEOTIDE SEQUENCE</scope>
    <source>
        <strain evidence="2">LMG 31161</strain>
    </source>
</reference>
<evidence type="ECO:0000313" key="4">
    <source>
        <dbReference type="Proteomes" id="UP000746741"/>
    </source>
</evidence>
<dbReference type="Proteomes" id="UP000746741">
    <property type="component" value="Unassembled WGS sequence"/>
</dbReference>
<evidence type="ECO:0000313" key="5">
    <source>
        <dbReference type="Proteomes" id="UP001138708"/>
    </source>
</evidence>
<evidence type="ECO:0000313" key="3">
    <source>
        <dbReference type="EMBL" id="NKE15885.1"/>
    </source>
</evidence>
<comment type="caution">
    <text evidence="2">The sequence shown here is derived from an EMBL/GenBank/DDBJ whole genome shotgun (WGS) entry which is preliminary data.</text>
</comment>
<dbReference type="EMBL" id="JAAEDK010000045">
    <property type="protein sequence ID" value="MBR0661134.1"/>
    <property type="molecule type" value="Genomic_DNA"/>
</dbReference>
<name>A0A9X9WLC4_9PROT</name>
<dbReference type="EMBL" id="JAAVUP010000001">
    <property type="protein sequence ID" value="NKE15885.1"/>
    <property type="molecule type" value="Genomic_DNA"/>
</dbReference>
<reference evidence="2" key="3">
    <citation type="journal article" date="2021" name="Syst. Appl. Microbiol.">
        <title>Roseomonas hellenica sp. nov., isolated from roots of wild-growing Alkanna tinctoria.</title>
        <authorList>
            <person name="Rat A."/>
            <person name="Naranjo H.D."/>
            <person name="Lebbe L."/>
            <person name="Cnockaert M."/>
            <person name="Krigas N."/>
            <person name="Grigoriadou K."/>
            <person name="Maloupa E."/>
            <person name="Willems A."/>
        </authorList>
    </citation>
    <scope>NUCLEOTIDE SEQUENCE</scope>
    <source>
        <strain evidence="2">LMG 31161</strain>
    </source>
</reference>
<dbReference type="RefSeq" id="WP_168038881.1">
    <property type="nucleotide sequence ID" value="NZ_JAAEDK010000045.1"/>
</dbReference>
<keyword evidence="4" id="KW-1185">Reference proteome</keyword>